<dbReference type="GO" id="GO:0033573">
    <property type="term" value="C:high-affinity iron permease complex"/>
    <property type="evidence" value="ECO:0007669"/>
    <property type="project" value="InterPro"/>
</dbReference>
<dbReference type="GO" id="GO:0046872">
    <property type="term" value="F:metal ion binding"/>
    <property type="evidence" value="ECO:0007669"/>
    <property type="project" value="UniProtKB-KW"/>
</dbReference>
<dbReference type="PANTHER" id="PTHR31632:SF2">
    <property type="entry name" value="PLASMA MEMBRANE IRON PERMEASE"/>
    <property type="match status" value="1"/>
</dbReference>
<dbReference type="SUPFAM" id="SSF46626">
    <property type="entry name" value="Cytochrome c"/>
    <property type="match status" value="1"/>
</dbReference>
<reference evidence="11" key="1">
    <citation type="submission" date="2018-06" db="EMBL/GenBank/DDBJ databases">
        <authorList>
            <person name="Zhirakovskaya E."/>
        </authorList>
    </citation>
    <scope>NUCLEOTIDE SEQUENCE</scope>
</reference>
<keyword evidence="8 9" id="KW-0472">Membrane</keyword>
<gene>
    <name evidence="11" type="ORF">MNBD_GAMMA08-1926</name>
</gene>
<dbReference type="InterPro" id="IPR009056">
    <property type="entry name" value="Cyt_c-like_dom"/>
</dbReference>
<organism evidence="11">
    <name type="scientific">hydrothermal vent metagenome</name>
    <dbReference type="NCBI Taxonomy" id="652676"/>
    <lineage>
        <taxon>unclassified sequences</taxon>
        <taxon>metagenomes</taxon>
        <taxon>ecological metagenomes</taxon>
    </lineage>
</organism>
<evidence type="ECO:0000256" key="2">
    <source>
        <dbReference type="ARBA" id="ARBA00008333"/>
    </source>
</evidence>
<evidence type="ECO:0000256" key="5">
    <source>
        <dbReference type="ARBA" id="ARBA00022723"/>
    </source>
</evidence>
<dbReference type="EMBL" id="UOFH01000124">
    <property type="protein sequence ID" value="VAW60125.1"/>
    <property type="molecule type" value="Genomic_DNA"/>
</dbReference>
<accession>A0A3B0WVT7</accession>
<dbReference type="AlphaFoldDB" id="A0A3B0WVT7"/>
<evidence type="ECO:0000256" key="3">
    <source>
        <dbReference type="ARBA" id="ARBA00022617"/>
    </source>
</evidence>
<dbReference type="InterPro" id="IPR036909">
    <property type="entry name" value="Cyt_c-like_dom_sf"/>
</dbReference>
<evidence type="ECO:0000256" key="6">
    <source>
        <dbReference type="ARBA" id="ARBA00022989"/>
    </source>
</evidence>
<evidence type="ECO:0000256" key="7">
    <source>
        <dbReference type="ARBA" id="ARBA00023004"/>
    </source>
</evidence>
<feature type="transmembrane region" description="Helical" evidence="9">
    <location>
        <begin position="448"/>
        <end position="465"/>
    </location>
</feature>
<name>A0A3B0WVT7_9ZZZZ</name>
<dbReference type="InterPro" id="IPR004923">
    <property type="entry name" value="FTR1/Fip1/EfeU"/>
</dbReference>
<evidence type="ECO:0000313" key="11">
    <source>
        <dbReference type="EMBL" id="VAW60125.1"/>
    </source>
</evidence>
<comment type="subcellular location">
    <subcellularLocation>
        <location evidence="1">Membrane</location>
        <topology evidence="1">Multi-pass membrane protein</topology>
    </subcellularLocation>
</comment>
<protein>
    <submittedName>
        <fullName evidence="11">Cytochrome c family protein</fullName>
    </submittedName>
</protein>
<keyword evidence="3" id="KW-0349">Heme</keyword>
<dbReference type="Gene3D" id="1.10.760.10">
    <property type="entry name" value="Cytochrome c-like domain"/>
    <property type="match status" value="1"/>
</dbReference>
<evidence type="ECO:0000256" key="9">
    <source>
        <dbReference type="SAM" id="Phobius"/>
    </source>
</evidence>
<keyword evidence="4 9" id="KW-0812">Transmembrane</keyword>
<feature type="transmembrane region" description="Helical" evidence="9">
    <location>
        <begin position="485"/>
        <end position="503"/>
    </location>
</feature>
<dbReference type="GO" id="GO:0015093">
    <property type="term" value="F:ferrous iron transmembrane transporter activity"/>
    <property type="evidence" value="ECO:0007669"/>
    <property type="project" value="TreeGrafter"/>
</dbReference>
<evidence type="ECO:0000256" key="4">
    <source>
        <dbReference type="ARBA" id="ARBA00022692"/>
    </source>
</evidence>
<dbReference type="Pfam" id="PF03239">
    <property type="entry name" value="FTR1"/>
    <property type="match status" value="1"/>
</dbReference>
<feature type="transmembrane region" description="Helical" evidence="9">
    <location>
        <begin position="415"/>
        <end position="436"/>
    </location>
</feature>
<sequence>MKVFISSVILFLLLVTRPLMADTQQLLQLIDYVGVDYSGAVADGMVINEAEYAEMQDFAAGISQQLGDLANPETAGDSLKASLIADSQNLSLLVEQKASPDKVKQLTTKMHQRIITAYQIKVTPRKQPNLKRAQGLYAEHCASCHGVTGYGDGVAATGMEPAPINFHDVQRYQQRTLYGLHSTITQGVSDTAMGAYDNLSDADRWSLAFYVGSMAVDVPATDAANLDMSASPLLDINKLTITTPDQAADLYGEEGAKIMAFLRLHPEMFYDKASKLDFAKQRLADVITAYKNNQHKKAYRYAVEAYLEGFELVEQNINAFDKPLRLEIETLMTHLRNKIRKGVSVEIIESDIALINEKLDIADDLLGSKSLSGEAAFASAFFILLREGLEALLIVAALAAFLVRTKRKDGLKFIHLGWISALALGVLTWWASLSIINISGASREITEGVAAIVATLVLLYVGFWMHDKTSAAQWKKFIDDNMEKALTSGTLWTLTGLSFIAVYREAFETILFYQALWAQTNEAGQHMALSGFVSAVAVLVVVGWLIMRYSVRLPLRQFFAVTGGLMFVLAIIFAGKGVAALQEAGVIVSSPVNFVRIDLLGVYPNLQGLFVQLALIALAIFLWNKKSAKV</sequence>
<keyword evidence="7" id="KW-0408">Iron</keyword>
<proteinExistence type="inferred from homology"/>
<keyword evidence="5" id="KW-0479">Metal-binding</keyword>
<evidence type="ECO:0000259" key="10">
    <source>
        <dbReference type="PROSITE" id="PS51007"/>
    </source>
</evidence>
<comment type="similarity">
    <text evidence="2">Belongs to the oxidase-dependent Fe transporter (OFeT) (TC 9.A.10.1) family.</text>
</comment>
<evidence type="ECO:0000256" key="8">
    <source>
        <dbReference type="ARBA" id="ARBA00023136"/>
    </source>
</evidence>
<dbReference type="PROSITE" id="PS51007">
    <property type="entry name" value="CYTC"/>
    <property type="match status" value="1"/>
</dbReference>
<feature type="transmembrane region" description="Helical" evidence="9">
    <location>
        <begin position="523"/>
        <end position="546"/>
    </location>
</feature>
<evidence type="ECO:0000256" key="1">
    <source>
        <dbReference type="ARBA" id="ARBA00004141"/>
    </source>
</evidence>
<feature type="transmembrane region" description="Helical" evidence="9">
    <location>
        <begin position="376"/>
        <end position="403"/>
    </location>
</feature>
<dbReference type="GO" id="GO:0020037">
    <property type="term" value="F:heme binding"/>
    <property type="evidence" value="ECO:0007669"/>
    <property type="project" value="InterPro"/>
</dbReference>
<feature type="transmembrane region" description="Helical" evidence="9">
    <location>
        <begin position="602"/>
        <end position="623"/>
    </location>
</feature>
<feature type="transmembrane region" description="Helical" evidence="9">
    <location>
        <begin position="558"/>
        <end position="582"/>
    </location>
</feature>
<dbReference type="Pfam" id="PF00034">
    <property type="entry name" value="Cytochrom_C"/>
    <property type="match status" value="1"/>
</dbReference>
<feature type="domain" description="Cytochrome c" evidence="10">
    <location>
        <begin position="128"/>
        <end position="215"/>
    </location>
</feature>
<dbReference type="PANTHER" id="PTHR31632">
    <property type="entry name" value="IRON TRANSPORTER FTH1"/>
    <property type="match status" value="1"/>
</dbReference>
<dbReference type="GO" id="GO:0009055">
    <property type="term" value="F:electron transfer activity"/>
    <property type="evidence" value="ECO:0007669"/>
    <property type="project" value="InterPro"/>
</dbReference>
<keyword evidence="6 9" id="KW-1133">Transmembrane helix</keyword>